<dbReference type="STRING" id="661478.OP10G_2143"/>
<reference evidence="1 2" key="1">
    <citation type="journal article" date="2014" name="PLoS ONE">
        <title>The first complete genome sequence of the class fimbriimonadia in the phylum armatimonadetes.</title>
        <authorList>
            <person name="Hu Z.Y."/>
            <person name="Wang Y.Z."/>
            <person name="Im W.T."/>
            <person name="Wang S.Y."/>
            <person name="Zhao G.P."/>
            <person name="Zheng H.J."/>
            <person name="Quan Z.X."/>
        </authorList>
    </citation>
    <scope>NUCLEOTIDE SEQUENCE [LARGE SCALE GENOMIC DNA]</scope>
    <source>
        <strain evidence="1">Gsoil 348</strain>
    </source>
</reference>
<dbReference type="HOGENOM" id="CLU_2806154_0_0_0"/>
<evidence type="ECO:0000313" key="2">
    <source>
        <dbReference type="Proteomes" id="UP000027982"/>
    </source>
</evidence>
<accession>A0A068NQ17</accession>
<dbReference type="RefSeq" id="WP_025225922.1">
    <property type="nucleotide sequence ID" value="NZ_CP007139.1"/>
</dbReference>
<protein>
    <submittedName>
        <fullName evidence="1">Uncharacterized protein</fullName>
    </submittedName>
</protein>
<evidence type="ECO:0000313" key="1">
    <source>
        <dbReference type="EMBL" id="AIE85511.1"/>
    </source>
</evidence>
<dbReference type="EMBL" id="CP007139">
    <property type="protein sequence ID" value="AIE85511.1"/>
    <property type="molecule type" value="Genomic_DNA"/>
</dbReference>
<sequence>MRIMDYETNRSLNDIGVFLTADEAAELGAYLMRLSSRPSVQRVHLSEFVGHRLEREITVALAEPIAA</sequence>
<name>A0A068NQ17_FIMGI</name>
<dbReference type="Proteomes" id="UP000027982">
    <property type="component" value="Chromosome"/>
</dbReference>
<dbReference type="AlphaFoldDB" id="A0A068NQ17"/>
<organism evidence="1 2">
    <name type="scientific">Fimbriimonas ginsengisoli Gsoil 348</name>
    <dbReference type="NCBI Taxonomy" id="661478"/>
    <lineage>
        <taxon>Bacteria</taxon>
        <taxon>Bacillati</taxon>
        <taxon>Armatimonadota</taxon>
        <taxon>Fimbriimonadia</taxon>
        <taxon>Fimbriimonadales</taxon>
        <taxon>Fimbriimonadaceae</taxon>
        <taxon>Fimbriimonas</taxon>
    </lineage>
</organism>
<dbReference type="KEGG" id="fgi:OP10G_2143"/>
<gene>
    <name evidence="1" type="ORF">OP10G_2143</name>
</gene>
<keyword evidence="2" id="KW-1185">Reference proteome</keyword>
<proteinExistence type="predicted"/>
<dbReference type="OrthoDB" id="9958997at2"/>